<evidence type="ECO:0000313" key="2">
    <source>
        <dbReference type="Proteomes" id="UP001303532"/>
    </source>
</evidence>
<dbReference type="InterPro" id="IPR025906">
    <property type="entry name" value="YjfB_motility"/>
</dbReference>
<protein>
    <submittedName>
        <fullName evidence="1">Motility protein</fullName>
    </submittedName>
</protein>
<dbReference type="Proteomes" id="UP001303532">
    <property type="component" value="Chromosome"/>
</dbReference>
<proteinExistence type="predicted"/>
<dbReference type="RefSeq" id="WP_323691085.1">
    <property type="nucleotide sequence ID" value="NZ_CP116341.1"/>
</dbReference>
<organism evidence="1 2">
    <name type="scientific">Sporosarcina jeotgali</name>
    <dbReference type="NCBI Taxonomy" id="3020056"/>
    <lineage>
        <taxon>Bacteria</taxon>
        <taxon>Bacillati</taxon>
        <taxon>Bacillota</taxon>
        <taxon>Bacilli</taxon>
        <taxon>Bacillales</taxon>
        <taxon>Caryophanaceae</taxon>
        <taxon>Sporosarcina</taxon>
    </lineage>
</organism>
<gene>
    <name evidence="1" type="ORF">PGH26_10705</name>
</gene>
<accession>A0ABZ0KTL2</accession>
<dbReference type="Pfam" id="PF14070">
    <property type="entry name" value="YjfB_motility"/>
    <property type="match status" value="1"/>
</dbReference>
<name>A0ABZ0KTL2_9BACL</name>
<reference evidence="1 2" key="1">
    <citation type="submission" date="2023-01" db="EMBL/GenBank/DDBJ databases">
        <title>Sporosarcina sp. nov., isolated from Korean tranditional fermented seafood 'Jeotgal'.</title>
        <authorList>
            <person name="Yang A.-I."/>
        </authorList>
    </citation>
    <scope>NUCLEOTIDE SEQUENCE [LARGE SCALE GENOMIC DNA]</scope>
    <source>
        <strain evidence="1 2">B2O-1</strain>
    </source>
</reference>
<sequence>MDISSIMAGQLRSLQSTVKLTILDKAMTANASAATEMLQSMPEAAHPFKGSAVDIKA</sequence>
<keyword evidence="2" id="KW-1185">Reference proteome</keyword>
<dbReference type="EMBL" id="CP116341">
    <property type="protein sequence ID" value="WOV83393.1"/>
    <property type="molecule type" value="Genomic_DNA"/>
</dbReference>
<evidence type="ECO:0000313" key="1">
    <source>
        <dbReference type="EMBL" id="WOV83393.1"/>
    </source>
</evidence>